<sequence>MTIHARRLLQGPIITPESNETIGTNINGPSLIRVPDWVSHPLGRYYLYFAHHNGTFIRLAYSNHLQGPWQIYKPGTLLLKQTPCIHHIASPDVHIDHETRAIRMYYHGLMPDGKSQKTFLAVSYDGLHFTSYTDILGNSYFRVFQWENYYYALVMPGELRRSRNGLDSFEPGPMLFHEHMRHSAVLLASDRLLVFYSQVGDTPEGILVSEIALTVEWTQWKESKPTIVLQPERSYEGAELPLSPSVRGLAATRMHQLRDPAVYEEDGKQYLLYTVAGEYGIALAQLFFPKESLPTT</sequence>
<accession>A0A402A1J6</accession>
<evidence type="ECO:0008006" key="3">
    <source>
        <dbReference type="Google" id="ProtNLM"/>
    </source>
</evidence>
<dbReference type="SUPFAM" id="SSF75005">
    <property type="entry name" value="Arabinanase/levansucrase/invertase"/>
    <property type="match status" value="1"/>
</dbReference>
<dbReference type="EMBL" id="BIFR01000001">
    <property type="protein sequence ID" value="GCE12935.1"/>
    <property type="molecule type" value="Genomic_DNA"/>
</dbReference>
<dbReference type="RefSeq" id="WP_218028915.1">
    <property type="nucleotide sequence ID" value="NZ_BIFR01000001.1"/>
</dbReference>
<organism evidence="1 2">
    <name type="scientific">Tengunoibacter tsumagoiensis</name>
    <dbReference type="NCBI Taxonomy" id="2014871"/>
    <lineage>
        <taxon>Bacteria</taxon>
        <taxon>Bacillati</taxon>
        <taxon>Chloroflexota</taxon>
        <taxon>Ktedonobacteria</taxon>
        <taxon>Ktedonobacterales</taxon>
        <taxon>Dictyobacteraceae</taxon>
        <taxon>Tengunoibacter</taxon>
    </lineage>
</organism>
<gene>
    <name evidence="1" type="ORF">KTT_27940</name>
</gene>
<proteinExistence type="predicted"/>
<name>A0A402A1J6_9CHLR</name>
<dbReference type="InterPro" id="IPR023296">
    <property type="entry name" value="Glyco_hydro_beta-prop_sf"/>
</dbReference>
<keyword evidence="2" id="KW-1185">Reference proteome</keyword>
<reference evidence="2" key="1">
    <citation type="submission" date="2018-12" db="EMBL/GenBank/DDBJ databases">
        <title>Tengunoibacter tsumagoiensis gen. nov., sp. nov., Dictyobacter kobayashii sp. nov., D. alpinus sp. nov., and D. joshuensis sp. nov. and description of Dictyobacteraceae fam. nov. within the order Ktedonobacterales isolated from Tengu-no-mugimeshi.</title>
        <authorList>
            <person name="Wang C.M."/>
            <person name="Zheng Y."/>
            <person name="Sakai Y."/>
            <person name="Toyoda A."/>
            <person name="Minakuchi Y."/>
            <person name="Abe K."/>
            <person name="Yokota A."/>
            <person name="Yabe S."/>
        </authorList>
    </citation>
    <scope>NUCLEOTIDE SEQUENCE [LARGE SCALE GENOMIC DNA]</scope>
    <source>
        <strain evidence="2">Uno3</strain>
    </source>
</reference>
<evidence type="ECO:0000313" key="1">
    <source>
        <dbReference type="EMBL" id="GCE12935.1"/>
    </source>
</evidence>
<evidence type="ECO:0000313" key="2">
    <source>
        <dbReference type="Proteomes" id="UP000287352"/>
    </source>
</evidence>
<dbReference type="Proteomes" id="UP000287352">
    <property type="component" value="Unassembled WGS sequence"/>
</dbReference>
<protein>
    <recommendedName>
        <fullName evidence="3">Glycosyl hydrolase family 32 N-terminal domain-containing protein</fullName>
    </recommendedName>
</protein>
<comment type="caution">
    <text evidence="1">The sequence shown here is derived from an EMBL/GenBank/DDBJ whole genome shotgun (WGS) entry which is preliminary data.</text>
</comment>
<dbReference type="AlphaFoldDB" id="A0A402A1J6"/>
<dbReference type="Gene3D" id="2.115.10.20">
    <property type="entry name" value="Glycosyl hydrolase domain, family 43"/>
    <property type="match status" value="1"/>
</dbReference>